<reference evidence="2 3" key="1">
    <citation type="submission" date="2021-12" db="EMBL/GenBank/DDBJ databases">
        <title>Discovery of the Pendulisporaceae a myxobacterial family with distinct sporulation behavior and unique specialized metabolism.</title>
        <authorList>
            <person name="Garcia R."/>
            <person name="Popoff A."/>
            <person name="Bader C.D."/>
            <person name="Loehr J."/>
            <person name="Walesch S."/>
            <person name="Walt C."/>
            <person name="Boldt J."/>
            <person name="Bunk B."/>
            <person name="Haeckl F.J.F.P.J."/>
            <person name="Gunesch A.P."/>
            <person name="Birkelbach J."/>
            <person name="Nuebel U."/>
            <person name="Pietschmann T."/>
            <person name="Bach T."/>
            <person name="Mueller R."/>
        </authorList>
    </citation>
    <scope>NUCLEOTIDE SEQUENCE [LARGE SCALE GENOMIC DNA]</scope>
    <source>
        <strain evidence="2 3">MSr11954</strain>
    </source>
</reference>
<dbReference type="RefSeq" id="WP_394828476.1">
    <property type="nucleotide sequence ID" value="NZ_CP089984.1"/>
</dbReference>
<gene>
    <name evidence="2" type="ORF">LZC94_16630</name>
</gene>
<dbReference type="Proteomes" id="UP001370348">
    <property type="component" value="Chromosome"/>
</dbReference>
<accession>A0ABZ2M8K6</accession>
<proteinExistence type="predicted"/>
<evidence type="ECO:0000256" key="1">
    <source>
        <dbReference type="SAM" id="MobiDB-lite"/>
    </source>
</evidence>
<sequence length="318" mass="31777">MHPKLAPSRSLHRSRFARLAGSVRVARPLFGVLASVSIAGSGLYACSSSSDGNPAPGADASLDAHDAGSDDAQGPRARCSAVQGPACDLVLQDCARGSECIVIAGDAGLTTACVPSGTGTRRAGAGCCPGQANTCSPGLECIGPPCSGGAGTAPTGRCTPHCCPGDDSRCGSSEPEGFPGSCDLQVFANAGGAASTPVFHVCSYQPVCKPFRIQPCPSGSTCLLQKDRTSYRCGPIEPPPGRGIGQPCTVANECSDGLGCLGAAGSATCRMFCYRQGAGTPPFDPSAVRDEPGYGGCPAGTACTGTVNGFPGYLGFCR</sequence>
<name>A0ABZ2M8K6_9BACT</name>
<keyword evidence="3" id="KW-1185">Reference proteome</keyword>
<protein>
    <submittedName>
        <fullName evidence="2">Uncharacterized protein</fullName>
    </submittedName>
</protein>
<evidence type="ECO:0000313" key="3">
    <source>
        <dbReference type="Proteomes" id="UP001370348"/>
    </source>
</evidence>
<evidence type="ECO:0000313" key="2">
    <source>
        <dbReference type="EMBL" id="WXB18851.1"/>
    </source>
</evidence>
<feature type="region of interest" description="Disordered" evidence="1">
    <location>
        <begin position="55"/>
        <end position="76"/>
    </location>
</feature>
<dbReference type="EMBL" id="CP089984">
    <property type="protein sequence ID" value="WXB18851.1"/>
    <property type="molecule type" value="Genomic_DNA"/>
</dbReference>
<organism evidence="2 3">
    <name type="scientific">Pendulispora albinea</name>
    <dbReference type="NCBI Taxonomy" id="2741071"/>
    <lineage>
        <taxon>Bacteria</taxon>
        <taxon>Pseudomonadati</taxon>
        <taxon>Myxococcota</taxon>
        <taxon>Myxococcia</taxon>
        <taxon>Myxococcales</taxon>
        <taxon>Sorangiineae</taxon>
        <taxon>Pendulisporaceae</taxon>
        <taxon>Pendulispora</taxon>
    </lineage>
</organism>